<keyword evidence="3" id="KW-0804">Transcription</keyword>
<dbReference type="SMART" id="SM00345">
    <property type="entry name" value="HTH_GNTR"/>
    <property type="match status" value="1"/>
</dbReference>
<dbReference type="Gene3D" id="1.10.10.10">
    <property type="entry name" value="Winged helix-like DNA-binding domain superfamily/Winged helix DNA-binding domain"/>
    <property type="match status" value="1"/>
</dbReference>
<feature type="domain" description="HTH gntR-type" evidence="4">
    <location>
        <begin position="7"/>
        <end position="75"/>
    </location>
</feature>
<protein>
    <submittedName>
        <fullName evidence="5">Winged helix-turn-helix transcriptional regulator</fullName>
    </submittedName>
</protein>
<evidence type="ECO:0000256" key="1">
    <source>
        <dbReference type="ARBA" id="ARBA00023015"/>
    </source>
</evidence>
<dbReference type="EMBL" id="JAATEP010000052">
    <property type="protein sequence ID" value="NJP96629.1"/>
    <property type="molecule type" value="Genomic_DNA"/>
</dbReference>
<keyword evidence="1" id="KW-0805">Transcription regulation</keyword>
<dbReference type="InterPro" id="IPR000524">
    <property type="entry name" value="Tscrpt_reg_HTH_GntR"/>
</dbReference>
<gene>
    <name evidence="5" type="ORF">HCN51_45590</name>
</gene>
<evidence type="ECO:0000256" key="3">
    <source>
        <dbReference type="ARBA" id="ARBA00023163"/>
    </source>
</evidence>
<dbReference type="Pfam" id="PF00392">
    <property type="entry name" value="GntR"/>
    <property type="match status" value="1"/>
</dbReference>
<evidence type="ECO:0000313" key="5">
    <source>
        <dbReference type="EMBL" id="NJP96629.1"/>
    </source>
</evidence>
<name>A0ABX1BJD5_9ACTN</name>
<dbReference type="PANTHER" id="PTHR44846">
    <property type="entry name" value="MANNOSYL-D-GLYCERATE TRANSPORT/METABOLISM SYSTEM REPRESSOR MNGR-RELATED"/>
    <property type="match status" value="1"/>
</dbReference>
<accession>A0ABX1BJD5</accession>
<reference evidence="5 6" key="1">
    <citation type="submission" date="2020-03" db="EMBL/GenBank/DDBJ databases">
        <title>WGS of actinomycetes isolated from Thailand.</title>
        <authorList>
            <person name="Thawai C."/>
        </authorList>
    </citation>
    <scope>NUCLEOTIDE SEQUENCE [LARGE SCALE GENOMIC DNA]</scope>
    <source>
        <strain evidence="5 6">FMUSA5-5</strain>
    </source>
</reference>
<comment type="caution">
    <text evidence="5">The sequence shown here is derived from an EMBL/GenBank/DDBJ whole genome shotgun (WGS) entry which is preliminary data.</text>
</comment>
<dbReference type="InterPro" id="IPR036388">
    <property type="entry name" value="WH-like_DNA-bd_sf"/>
</dbReference>
<evidence type="ECO:0000259" key="4">
    <source>
        <dbReference type="PROSITE" id="PS50949"/>
    </source>
</evidence>
<dbReference type="InterPro" id="IPR050679">
    <property type="entry name" value="Bact_HTH_transcr_reg"/>
</dbReference>
<organism evidence="5 6">
    <name type="scientific">Nonomuraea composti</name>
    <dbReference type="NCBI Taxonomy" id="2720023"/>
    <lineage>
        <taxon>Bacteria</taxon>
        <taxon>Bacillati</taxon>
        <taxon>Actinomycetota</taxon>
        <taxon>Actinomycetes</taxon>
        <taxon>Streptosporangiales</taxon>
        <taxon>Streptosporangiaceae</taxon>
        <taxon>Nonomuraea</taxon>
    </lineage>
</organism>
<dbReference type="RefSeq" id="WP_168018166.1">
    <property type="nucleotide sequence ID" value="NZ_JAATEP010000052.1"/>
</dbReference>
<dbReference type="SUPFAM" id="SSF46785">
    <property type="entry name" value="Winged helix' DNA-binding domain"/>
    <property type="match status" value="1"/>
</dbReference>
<dbReference type="CDD" id="cd07377">
    <property type="entry name" value="WHTH_GntR"/>
    <property type="match status" value="1"/>
</dbReference>
<sequence length="129" mass="13638">MVEKTGRPGYLQIADDLRTQIRTGSLAPGTALPSTAQLCQRYDVSASVVKAAISVLRTEGLIIGQQGKGVFVREGAAASASTSTSASEEEPAASEIMEQLAQMRSTLTTLGDRIAELEKAVFQGPKRSR</sequence>
<keyword evidence="6" id="KW-1185">Reference proteome</keyword>
<dbReference type="PROSITE" id="PS50949">
    <property type="entry name" value="HTH_GNTR"/>
    <property type="match status" value="1"/>
</dbReference>
<dbReference type="InterPro" id="IPR036390">
    <property type="entry name" value="WH_DNA-bd_sf"/>
</dbReference>
<proteinExistence type="predicted"/>
<dbReference type="Proteomes" id="UP000696294">
    <property type="component" value="Unassembled WGS sequence"/>
</dbReference>
<evidence type="ECO:0000256" key="2">
    <source>
        <dbReference type="ARBA" id="ARBA00023125"/>
    </source>
</evidence>
<keyword evidence="2" id="KW-0238">DNA-binding</keyword>
<evidence type="ECO:0000313" key="6">
    <source>
        <dbReference type="Proteomes" id="UP000696294"/>
    </source>
</evidence>
<dbReference type="PANTHER" id="PTHR44846:SF17">
    <property type="entry name" value="GNTR-FAMILY TRANSCRIPTIONAL REGULATOR"/>
    <property type="match status" value="1"/>
</dbReference>